<dbReference type="PANTHER" id="PTHR43297:SF2">
    <property type="entry name" value="DIPEPTIDE TRANSPORT ATP-BINDING PROTEIN DPPD"/>
    <property type="match status" value="1"/>
</dbReference>
<dbReference type="InterPro" id="IPR050388">
    <property type="entry name" value="ABC_Ni/Peptide_Import"/>
</dbReference>
<comment type="subcellular location">
    <subcellularLocation>
        <location evidence="1">Cell membrane</location>
        <topology evidence="1">Peripheral membrane protein</topology>
    </subcellularLocation>
</comment>
<accession>A0A2N0XAK3</accession>
<proteinExistence type="inferred from homology"/>
<dbReference type="NCBIfam" id="NF007739">
    <property type="entry name" value="PRK10419.1"/>
    <property type="match status" value="2"/>
</dbReference>
<dbReference type="InterPro" id="IPR003593">
    <property type="entry name" value="AAA+_ATPase"/>
</dbReference>
<keyword evidence="7" id="KW-0472">Membrane</keyword>
<protein>
    <submittedName>
        <fullName evidence="9">Peptide ABC transporter ATP-binding protein</fullName>
    </submittedName>
</protein>
<keyword evidence="4" id="KW-1003">Cell membrane</keyword>
<feature type="domain" description="ABC transporter" evidence="8">
    <location>
        <begin position="356"/>
        <end position="605"/>
    </location>
</feature>
<dbReference type="NCBIfam" id="TIGR01727">
    <property type="entry name" value="oligo_HPY"/>
    <property type="match status" value="1"/>
</dbReference>
<evidence type="ECO:0000256" key="1">
    <source>
        <dbReference type="ARBA" id="ARBA00004202"/>
    </source>
</evidence>
<dbReference type="CDD" id="cd03257">
    <property type="entry name" value="ABC_NikE_OppD_transporters"/>
    <property type="match status" value="2"/>
</dbReference>
<dbReference type="SMART" id="SM00382">
    <property type="entry name" value="AAA"/>
    <property type="match status" value="2"/>
</dbReference>
<sequence>MNRPVLSVQDLRVIFPSESGPVQAVRGLSFDLSAGRTLGIVGESGSGKSVASLAIMGLLPDYASVTGSVFFQGQELLGTTDKEMSAIRGSGISMVFQDPLSALTPVFSIGAQLVEAIKVHQQVGAQRARESAMELLDLVGIPEPRKHMGFFPHQFSGGMRQRVVIAMAIANNPAVLIADEPTTALDVTIQAQILDVLKVAQRETGAATIMITHDMGVVAQMADEVLVMYAGTPVEHGSAEDVFHRPRMPYTVGLLGSTPRIDATHREPLIPIQGSPPTLISPRAQCHFAPRCPVALPECSHTEPRLRLVEDGHRAACLRSTEIAGGTIDGKPMYPRPVLEEDLLRDVPRDRRETILEVNNLHKSYPIVKGAVLKRRVGTKQAIKGISFEVKQGECFAIVGESGSGKTTTLTAIMDLKPTADSTIKLRGDDVAGMSPRQRKAARRDIQIVFQDPLSSLNPRMTVKDLIAEPLITLGYPGDIPERVRELMELVNLGEHQLDRFPGHFSGGQRQRIGLARALATNPSLIVLDEPVSALDVSVQAGIINLLDNLRRKLGLSYVFVSHDLSVVRHLSDRVAIMRAGEFVEVGETEAIFSHPSHPYTRALLSAIPIPDPSASRSRQE</sequence>
<keyword evidence="6 9" id="KW-0067">ATP-binding</keyword>
<dbReference type="OrthoDB" id="8036461at2"/>
<evidence type="ECO:0000256" key="5">
    <source>
        <dbReference type="ARBA" id="ARBA00022741"/>
    </source>
</evidence>
<dbReference type="GO" id="GO:0015833">
    <property type="term" value="P:peptide transport"/>
    <property type="evidence" value="ECO:0007669"/>
    <property type="project" value="InterPro"/>
</dbReference>
<dbReference type="InterPro" id="IPR027417">
    <property type="entry name" value="P-loop_NTPase"/>
</dbReference>
<evidence type="ECO:0000256" key="2">
    <source>
        <dbReference type="ARBA" id="ARBA00005417"/>
    </source>
</evidence>
<dbReference type="InterPro" id="IPR017871">
    <property type="entry name" value="ABC_transporter-like_CS"/>
</dbReference>
<dbReference type="InterPro" id="IPR003439">
    <property type="entry name" value="ABC_transporter-like_ATP-bd"/>
</dbReference>
<dbReference type="PROSITE" id="PS50893">
    <property type="entry name" value="ABC_TRANSPORTER_2"/>
    <property type="match status" value="2"/>
</dbReference>
<gene>
    <name evidence="9" type="ORF">CXB45_00785</name>
</gene>
<dbReference type="Pfam" id="PF00005">
    <property type="entry name" value="ABC_tran"/>
    <property type="match status" value="2"/>
</dbReference>
<dbReference type="Proteomes" id="UP000233249">
    <property type="component" value="Unassembled WGS sequence"/>
</dbReference>
<dbReference type="Gene3D" id="3.40.50.300">
    <property type="entry name" value="P-loop containing nucleotide triphosphate hydrolases"/>
    <property type="match status" value="2"/>
</dbReference>
<dbReference type="Pfam" id="PF08352">
    <property type="entry name" value="oligo_HPY"/>
    <property type="match status" value="2"/>
</dbReference>
<keyword evidence="3" id="KW-0813">Transport</keyword>
<name>A0A2N0XAK3_9CORY</name>
<organism evidence="9 10">
    <name type="scientific">Corynebacterium mastitidis</name>
    <dbReference type="NCBI Taxonomy" id="161890"/>
    <lineage>
        <taxon>Bacteria</taxon>
        <taxon>Bacillati</taxon>
        <taxon>Actinomycetota</taxon>
        <taxon>Actinomycetes</taxon>
        <taxon>Mycobacteriales</taxon>
        <taxon>Corynebacteriaceae</taxon>
        <taxon>Corynebacterium</taxon>
    </lineage>
</organism>
<evidence type="ECO:0000313" key="10">
    <source>
        <dbReference type="Proteomes" id="UP000233249"/>
    </source>
</evidence>
<reference evidence="9 10" key="1">
    <citation type="submission" date="2017-12" db="EMBL/GenBank/DDBJ databases">
        <title>Corynebacterium mastitidis 16-1433 Genome.</title>
        <authorList>
            <person name="Gulvik C.A."/>
        </authorList>
    </citation>
    <scope>NUCLEOTIDE SEQUENCE [LARGE SCALE GENOMIC DNA]</scope>
    <source>
        <strain evidence="9 10">16-1433</strain>
    </source>
</reference>
<dbReference type="PROSITE" id="PS00211">
    <property type="entry name" value="ABC_TRANSPORTER_1"/>
    <property type="match status" value="2"/>
</dbReference>
<evidence type="ECO:0000256" key="3">
    <source>
        <dbReference type="ARBA" id="ARBA00022448"/>
    </source>
</evidence>
<evidence type="ECO:0000313" key="9">
    <source>
        <dbReference type="EMBL" id="PKF69730.1"/>
    </source>
</evidence>
<evidence type="ECO:0000256" key="4">
    <source>
        <dbReference type="ARBA" id="ARBA00022475"/>
    </source>
</evidence>
<comment type="caution">
    <text evidence="9">The sequence shown here is derived from an EMBL/GenBank/DDBJ whole genome shotgun (WGS) entry which is preliminary data.</text>
</comment>
<keyword evidence="5" id="KW-0547">Nucleotide-binding</keyword>
<dbReference type="GO" id="GO:0005886">
    <property type="term" value="C:plasma membrane"/>
    <property type="evidence" value="ECO:0007669"/>
    <property type="project" value="UniProtKB-SubCell"/>
</dbReference>
<evidence type="ECO:0000259" key="8">
    <source>
        <dbReference type="PROSITE" id="PS50893"/>
    </source>
</evidence>
<evidence type="ECO:0000256" key="6">
    <source>
        <dbReference type="ARBA" id="ARBA00022840"/>
    </source>
</evidence>
<comment type="similarity">
    <text evidence="2">Belongs to the ABC transporter superfamily.</text>
</comment>
<evidence type="ECO:0000256" key="7">
    <source>
        <dbReference type="ARBA" id="ARBA00023136"/>
    </source>
</evidence>
<dbReference type="PANTHER" id="PTHR43297">
    <property type="entry name" value="OLIGOPEPTIDE TRANSPORT ATP-BINDING PROTEIN APPD"/>
    <property type="match status" value="1"/>
</dbReference>
<dbReference type="NCBIfam" id="NF008453">
    <property type="entry name" value="PRK11308.1"/>
    <property type="match status" value="2"/>
</dbReference>
<dbReference type="EMBL" id="PJAF01000001">
    <property type="protein sequence ID" value="PKF69730.1"/>
    <property type="molecule type" value="Genomic_DNA"/>
</dbReference>
<dbReference type="GO" id="GO:0005524">
    <property type="term" value="F:ATP binding"/>
    <property type="evidence" value="ECO:0007669"/>
    <property type="project" value="UniProtKB-KW"/>
</dbReference>
<dbReference type="GO" id="GO:0016887">
    <property type="term" value="F:ATP hydrolysis activity"/>
    <property type="evidence" value="ECO:0007669"/>
    <property type="project" value="InterPro"/>
</dbReference>
<dbReference type="FunFam" id="3.40.50.300:FF:000016">
    <property type="entry name" value="Oligopeptide ABC transporter ATP-binding component"/>
    <property type="match status" value="1"/>
</dbReference>
<dbReference type="SUPFAM" id="SSF52540">
    <property type="entry name" value="P-loop containing nucleoside triphosphate hydrolases"/>
    <property type="match status" value="2"/>
</dbReference>
<feature type="domain" description="ABC transporter" evidence="8">
    <location>
        <begin position="6"/>
        <end position="255"/>
    </location>
</feature>
<dbReference type="RefSeq" id="WP_101172747.1">
    <property type="nucleotide sequence ID" value="NZ_JAKRKB010000001.1"/>
</dbReference>
<dbReference type="AlphaFoldDB" id="A0A2N0XAK3"/>
<dbReference type="InterPro" id="IPR013563">
    <property type="entry name" value="Oligopep_ABC_C"/>
</dbReference>